<proteinExistence type="predicted"/>
<dbReference type="InterPro" id="IPR028082">
    <property type="entry name" value="Peripla_BP_I"/>
</dbReference>
<dbReference type="RefSeq" id="WP_121917684.1">
    <property type="nucleotide sequence ID" value="NZ_REFV01000010.1"/>
</dbReference>
<comment type="caution">
    <text evidence="3">The sequence shown here is derived from an EMBL/GenBank/DDBJ whole genome shotgun (WGS) entry which is preliminary data.</text>
</comment>
<dbReference type="SUPFAM" id="SSF54106">
    <property type="entry name" value="LysM domain"/>
    <property type="match status" value="4"/>
</dbReference>
<dbReference type="SUPFAM" id="SSF53822">
    <property type="entry name" value="Periplasmic binding protein-like I"/>
    <property type="match status" value="1"/>
</dbReference>
<dbReference type="Gene3D" id="3.40.50.2300">
    <property type="match status" value="1"/>
</dbReference>
<dbReference type="Proteomes" id="UP000281985">
    <property type="component" value="Unassembled WGS sequence"/>
</dbReference>
<sequence length="680" mass="76042">MKKSLFIGLIVFCCAFAKACTSTSTAFQDYVSHQVQAGETVYSISKKYNIDEKQILKLNPDARKNIYEGLVLILPSEAKAKKPRAIDMDQEDITFKTHKVRRKETLYSISKRYGVPQDVIKRYNKQLYSSPLRKGDKIKIPTNYKETTTTVVEQSGGGVSPNNIPTDGNPYEKYKVQPKETKYGVAQRYGITIAELEAMNPGMGKGLQMGTTINVPRKKPSSTEVIDKTEFDFYEVPKGDTMYSLLKRLEMNADALVDLNPALADGLKEGMVLKIPKAKGGIVVNTNIDITPSEKGDFIDLRDSITYTSAKKMVVMLPFGLKRINGDSTMTKEKLLKSDRVLRLALDFHSGILMAIDQAKKEGLSVNLEVYDTEYDRKNGASVNARKIDDIIARNNFDDVDVVIGPLIKANVNRASSLLSRKGIPLIALSSGIEMRNTTFQTRPSDKILRDRMLSYLKANGQGKNIVIIADAKNSSNKSKLMALFPTAKTVTPRSSDSGYYLYPDDIPKQISATQDNWVILETNDVPLISNVTTSLNTMVADKNVTLFTTDKGSAYDSDEIQHMHLMNLKFHFPSFSKEILSETTLSFDDAYEDMFDVSPSMVAKRGYDIAYDVILRLAYADDLFQAAASGVETQYIEHKFHYSNDGSSGFYNDAVYLMKYGEDLQLEEVKMTVPLDLKD</sequence>
<evidence type="ECO:0000256" key="1">
    <source>
        <dbReference type="SAM" id="SignalP"/>
    </source>
</evidence>
<dbReference type="PROSITE" id="PS51782">
    <property type="entry name" value="LYSM"/>
    <property type="match status" value="3"/>
</dbReference>
<keyword evidence="4" id="KW-1185">Reference proteome</keyword>
<dbReference type="CDD" id="cd00118">
    <property type="entry name" value="LysM"/>
    <property type="match status" value="4"/>
</dbReference>
<feature type="domain" description="LysM" evidence="2">
    <location>
        <begin position="31"/>
        <end position="74"/>
    </location>
</feature>
<dbReference type="InterPro" id="IPR018392">
    <property type="entry name" value="LysM"/>
</dbReference>
<feature type="chain" id="PRO_5018192914" evidence="1">
    <location>
        <begin position="20"/>
        <end position="680"/>
    </location>
</feature>
<dbReference type="OrthoDB" id="2149800at2"/>
<dbReference type="CDD" id="cd06268">
    <property type="entry name" value="PBP1_ABC_transporter_LIVBP-like"/>
    <property type="match status" value="1"/>
</dbReference>
<protein>
    <submittedName>
        <fullName evidence="3">LysM peptidoglycan-binding domain-containing protein</fullName>
    </submittedName>
</protein>
<evidence type="ECO:0000259" key="2">
    <source>
        <dbReference type="PROSITE" id="PS51782"/>
    </source>
</evidence>
<dbReference type="SMART" id="SM00257">
    <property type="entry name" value="LysM"/>
    <property type="match status" value="4"/>
</dbReference>
<dbReference type="PANTHER" id="PTHR33734">
    <property type="entry name" value="LYSM DOMAIN-CONTAINING GPI-ANCHORED PROTEIN 2"/>
    <property type="match status" value="1"/>
</dbReference>
<reference evidence="3 4" key="1">
    <citation type="submission" date="2018-10" db="EMBL/GenBank/DDBJ databases">
        <title>Dokdonia luteus sp. nov., isolated from sea water.</title>
        <authorList>
            <person name="Zhou L.Y."/>
            <person name="Du Z.J."/>
        </authorList>
    </citation>
    <scope>NUCLEOTIDE SEQUENCE [LARGE SCALE GENOMIC DNA]</scope>
    <source>
        <strain evidence="3 4">SH27</strain>
    </source>
</reference>
<dbReference type="InterPro" id="IPR036779">
    <property type="entry name" value="LysM_dom_sf"/>
</dbReference>
<gene>
    <name evidence="3" type="ORF">EAX61_10670</name>
</gene>
<dbReference type="AlphaFoldDB" id="A0A3M0G074"/>
<feature type="domain" description="LysM" evidence="2">
    <location>
        <begin position="172"/>
        <end position="215"/>
    </location>
</feature>
<organism evidence="3 4">
    <name type="scientific">Dokdonia sinensis</name>
    <dbReference type="NCBI Taxonomy" id="2479847"/>
    <lineage>
        <taxon>Bacteria</taxon>
        <taxon>Pseudomonadati</taxon>
        <taxon>Bacteroidota</taxon>
        <taxon>Flavobacteriia</taxon>
        <taxon>Flavobacteriales</taxon>
        <taxon>Flavobacteriaceae</taxon>
        <taxon>Dokdonia</taxon>
    </lineage>
</organism>
<keyword evidence="1" id="KW-0732">Signal</keyword>
<dbReference type="Pfam" id="PF01476">
    <property type="entry name" value="LysM"/>
    <property type="match status" value="4"/>
</dbReference>
<evidence type="ECO:0000313" key="3">
    <source>
        <dbReference type="EMBL" id="RMB57577.1"/>
    </source>
</evidence>
<dbReference type="EMBL" id="REFV01000010">
    <property type="protein sequence ID" value="RMB57577.1"/>
    <property type="molecule type" value="Genomic_DNA"/>
</dbReference>
<feature type="domain" description="LysM" evidence="2">
    <location>
        <begin position="96"/>
        <end position="140"/>
    </location>
</feature>
<evidence type="ECO:0000313" key="4">
    <source>
        <dbReference type="Proteomes" id="UP000281985"/>
    </source>
</evidence>
<dbReference type="PANTHER" id="PTHR33734:SF22">
    <property type="entry name" value="MEMBRANE-BOUND LYTIC MUREIN TRANSGLYCOSYLASE D"/>
    <property type="match status" value="1"/>
</dbReference>
<name>A0A3M0G074_9FLAO</name>
<feature type="signal peptide" evidence="1">
    <location>
        <begin position="1"/>
        <end position="19"/>
    </location>
</feature>
<dbReference type="Gene3D" id="3.10.350.10">
    <property type="entry name" value="LysM domain"/>
    <property type="match status" value="4"/>
</dbReference>
<accession>A0A3M0G074</accession>